<evidence type="ECO:0000313" key="1">
    <source>
        <dbReference type="EMBL" id="KAG8227709.1"/>
    </source>
</evidence>
<accession>A0A8K0K3L7</accession>
<name>A0A8K0K3L7_LADFU</name>
<comment type="caution">
    <text evidence="1">The sequence shown here is derived from an EMBL/GenBank/DDBJ whole genome shotgun (WGS) entry which is preliminary data.</text>
</comment>
<reference evidence="1" key="1">
    <citation type="submission" date="2013-04" db="EMBL/GenBank/DDBJ databases">
        <authorList>
            <person name="Qu J."/>
            <person name="Murali S.C."/>
            <person name="Bandaranaike D."/>
            <person name="Bellair M."/>
            <person name="Blankenburg K."/>
            <person name="Chao H."/>
            <person name="Dinh H."/>
            <person name="Doddapaneni H."/>
            <person name="Downs B."/>
            <person name="Dugan-Rocha S."/>
            <person name="Elkadiri S."/>
            <person name="Gnanaolivu R.D."/>
            <person name="Hernandez B."/>
            <person name="Javaid M."/>
            <person name="Jayaseelan J.C."/>
            <person name="Lee S."/>
            <person name="Li M."/>
            <person name="Ming W."/>
            <person name="Munidasa M."/>
            <person name="Muniz J."/>
            <person name="Nguyen L."/>
            <person name="Ongeri F."/>
            <person name="Osuji N."/>
            <person name="Pu L.-L."/>
            <person name="Puazo M."/>
            <person name="Qu C."/>
            <person name="Quiroz J."/>
            <person name="Raj R."/>
            <person name="Weissenberger G."/>
            <person name="Xin Y."/>
            <person name="Zou X."/>
            <person name="Han Y."/>
            <person name="Richards S."/>
            <person name="Worley K."/>
            <person name="Muzny D."/>
            <person name="Gibbs R."/>
        </authorList>
    </citation>
    <scope>NUCLEOTIDE SEQUENCE</scope>
    <source>
        <strain evidence="1">Sampled in the wild</strain>
    </source>
</reference>
<dbReference type="OrthoDB" id="8196554at2759"/>
<dbReference type="Proteomes" id="UP000792457">
    <property type="component" value="Unassembled WGS sequence"/>
</dbReference>
<reference evidence="1" key="2">
    <citation type="submission" date="2017-10" db="EMBL/GenBank/DDBJ databases">
        <title>Ladona fulva Genome sequencing and assembly.</title>
        <authorList>
            <person name="Murali S."/>
            <person name="Richards S."/>
            <person name="Bandaranaike D."/>
            <person name="Bellair M."/>
            <person name="Blankenburg K."/>
            <person name="Chao H."/>
            <person name="Dinh H."/>
            <person name="Doddapaneni H."/>
            <person name="Dugan-Rocha S."/>
            <person name="Elkadiri S."/>
            <person name="Gnanaolivu R."/>
            <person name="Hernandez B."/>
            <person name="Skinner E."/>
            <person name="Javaid M."/>
            <person name="Lee S."/>
            <person name="Li M."/>
            <person name="Ming W."/>
            <person name="Munidasa M."/>
            <person name="Muniz J."/>
            <person name="Nguyen L."/>
            <person name="Hughes D."/>
            <person name="Osuji N."/>
            <person name="Pu L.-L."/>
            <person name="Puazo M."/>
            <person name="Qu C."/>
            <person name="Quiroz J."/>
            <person name="Raj R."/>
            <person name="Weissenberger G."/>
            <person name="Xin Y."/>
            <person name="Zou X."/>
            <person name="Han Y."/>
            <person name="Worley K."/>
            <person name="Muzny D."/>
            <person name="Gibbs R."/>
        </authorList>
    </citation>
    <scope>NUCLEOTIDE SEQUENCE</scope>
    <source>
        <strain evidence="1">Sampled in the wild</strain>
    </source>
</reference>
<proteinExistence type="predicted"/>
<dbReference type="InterPro" id="IPR038606">
    <property type="entry name" value="To_sf"/>
</dbReference>
<keyword evidence="2" id="KW-1185">Reference proteome</keyword>
<gene>
    <name evidence="1" type="ORF">J437_LFUL007991</name>
</gene>
<evidence type="ECO:0000313" key="2">
    <source>
        <dbReference type="Proteomes" id="UP000792457"/>
    </source>
</evidence>
<protein>
    <submittedName>
        <fullName evidence="1">Uncharacterized protein</fullName>
    </submittedName>
</protein>
<dbReference type="EMBL" id="KZ308335">
    <property type="protein sequence ID" value="KAG8227709.1"/>
    <property type="molecule type" value="Genomic_DNA"/>
</dbReference>
<organism evidence="1 2">
    <name type="scientific">Ladona fulva</name>
    <name type="common">Scarce chaser dragonfly</name>
    <name type="synonym">Libellula fulva</name>
    <dbReference type="NCBI Taxonomy" id="123851"/>
    <lineage>
        <taxon>Eukaryota</taxon>
        <taxon>Metazoa</taxon>
        <taxon>Ecdysozoa</taxon>
        <taxon>Arthropoda</taxon>
        <taxon>Hexapoda</taxon>
        <taxon>Insecta</taxon>
        <taxon>Pterygota</taxon>
        <taxon>Palaeoptera</taxon>
        <taxon>Odonata</taxon>
        <taxon>Epiprocta</taxon>
        <taxon>Anisoptera</taxon>
        <taxon>Libelluloidea</taxon>
        <taxon>Libellulidae</taxon>
        <taxon>Ladona</taxon>
    </lineage>
</organism>
<sequence>MEISTRTPRLQITGVYKGEGGIGYLPLEGQGAFNVSMVDVTSAWMVYYREVALPSSPPEAMPEDADEASLGMEVETFALDVMPAKVSYYFDRFLDGDNGLGEAPEVKGSSDGN</sequence>
<dbReference type="AlphaFoldDB" id="A0A8K0K3L7"/>
<dbReference type="Gene3D" id="3.15.10.30">
    <property type="entry name" value="Haemolymph juvenile hormone binding protein"/>
    <property type="match status" value="1"/>
</dbReference>